<feature type="transmembrane region" description="Helical" evidence="1">
    <location>
        <begin position="67"/>
        <end position="87"/>
    </location>
</feature>
<sequence length="103" mass="11553">MPQPRASGRILLVYHIHGVCLMFFFSFFQVCSLLSLLLALPCPTLLFSCLISPSPSLLFSAPPPHSIILPLSRLLFPSSPFLFSLYFGNERKIIIIVFSFFSS</sequence>
<evidence type="ECO:0000256" key="1">
    <source>
        <dbReference type="SAM" id="Phobius"/>
    </source>
</evidence>
<dbReference type="AlphaFoldDB" id="A0A8D8RZJ3"/>
<feature type="transmembrane region" description="Helical" evidence="1">
    <location>
        <begin position="12"/>
        <end position="38"/>
    </location>
</feature>
<name>A0A8D8RZJ3_9HEMI</name>
<keyword evidence="1" id="KW-0812">Transmembrane</keyword>
<keyword evidence="1" id="KW-0472">Membrane</keyword>
<accession>A0A8D8RZJ3</accession>
<keyword evidence="1" id="KW-1133">Transmembrane helix</keyword>
<dbReference type="EMBL" id="HBUF01189637">
    <property type="protein sequence ID" value="CAG6657806.1"/>
    <property type="molecule type" value="Transcribed_RNA"/>
</dbReference>
<organism evidence="2">
    <name type="scientific">Cacopsylla melanoneura</name>
    <dbReference type="NCBI Taxonomy" id="428564"/>
    <lineage>
        <taxon>Eukaryota</taxon>
        <taxon>Metazoa</taxon>
        <taxon>Ecdysozoa</taxon>
        <taxon>Arthropoda</taxon>
        <taxon>Hexapoda</taxon>
        <taxon>Insecta</taxon>
        <taxon>Pterygota</taxon>
        <taxon>Neoptera</taxon>
        <taxon>Paraneoptera</taxon>
        <taxon>Hemiptera</taxon>
        <taxon>Sternorrhyncha</taxon>
        <taxon>Psylloidea</taxon>
        <taxon>Psyllidae</taxon>
        <taxon>Psyllinae</taxon>
        <taxon>Cacopsylla</taxon>
    </lineage>
</organism>
<evidence type="ECO:0000313" key="2">
    <source>
        <dbReference type="EMBL" id="CAG6657806.1"/>
    </source>
</evidence>
<reference evidence="2" key="1">
    <citation type="submission" date="2021-05" db="EMBL/GenBank/DDBJ databases">
        <authorList>
            <person name="Alioto T."/>
            <person name="Alioto T."/>
            <person name="Gomez Garrido J."/>
        </authorList>
    </citation>
    <scope>NUCLEOTIDE SEQUENCE</scope>
</reference>
<protein>
    <submittedName>
        <fullName evidence="2">Uncharacterized protein</fullName>
    </submittedName>
</protein>
<proteinExistence type="predicted"/>